<keyword evidence="2" id="KW-1185">Reference proteome</keyword>
<comment type="caution">
    <text evidence="1">The sequence shown here is derived from an EMBL/GenBank/DDBJ whole genome shotgun (WGS) entry which is preliminary data.</text>
</comment>
<protein>
    <submittedName>
        <fullName evidence="1">Uncharacterized protein</fullName>
    </submittedName>
</protein>
<sequence length="59" mass="6433">LGHLSKAIDARVNKSLIERVAILEEDIGRDLSSVYISGSMTIESSDEETAKTPKDVKTD</sequence>
<accession>A0ABS8T6T7</accession>
<name>A0ABS8T6T7_DATST</name>
<feature type="non-terminal residue" evidence="1">
    <location>
        <position position="59"/>
    </location>
</feature>
<reference evidence="1 2" key="1">
    <citation type="journal article" date="2021" name="BMC Genomics">
        <title>Datura genome reveals duplications of psychoactive alkaloid biosynthetic genes and high mutation rate following tissue culture.</title>
        <authorList>
            <person name="Rajewski A."/>
            <person name="Carter-House D."/>
            <person name="Stajich J."/>
            <person name="Litt A."/>
        </authorList>
    </citation>
    <scope>NUCLEOTIDE SEQUENCE [LARGE SCALE GENOMIC DNA]</scope>
    <source>
        <strain evidence="1">AR-01</strain>
    </source>
</reference>
<evidence type="ECO:0000313" key="1">
    <source>
        <dbReference type="EMBL" id="MCD7467096.1"/>
    </source>
</evidence>
<gene>
    <name evidence="1" type="ORF">HAX54_004308</name>
</gene>
<feature type="non-terminal residue" evidence="1">
    <location>
        <position position="1"/>
    </location>
</feature>
<evidence type="ECO:0000313" key="2">
    <source>
        <dbReference type="Proteomes" id="UP000823775"/>
    </source>
</evidence>
<dbReference type="EMBL" id="JACEIK010001199">
    <property type="protein sequence ID" value="MCD7467096.1"/>
    <property type="molecule type" value="Genomic_DNA"/>
</dbReference>
<dbReference type="Proteomes" id="UP000823775">
    <property type="component" value="Unassembled WGS sequence"/>
</dbReference>
<organism evidence="1 2">
    <name type="scientific">Datura stramonium</name>
    <name type="common">Jimsonweed</name>
    <name type="synonym">Common thornapple</name>
    <dbReference type="NCBI Taxonomy" id="4076"/>
    <lineage>
        <taxon>Eukaryota</taxon>
        <taxon>Viridiplantae</taxon>
        <taxon>Streptophyta</taxon>
        <taxon>Embryophyta</taxon>
        <taxon>Tracheophyta</taxon>
        <taxon>Spermatophyta</taxon>
        <taxon>Magnoliopsida</taxon>
        <taxon>eudicotyledons</taxon>
        <taxon>Gunneridae</taxon>
        <taxon>Pentapetalae</taxon>
        <taxon>asterids</taxon>
        <taxon>lamiids</taxon>
        <taxon>Solanales</taxon>
        <taxon>Solanaceae</taxon>
        <taxon>Solanoideae</taxon>
        <taxon>Datureae</taxon>
        <taxon>Datura</taxon>
    </lineage>
</organism>
<proteinExistence type="predicted"/>